<dbReference type="Gene3D" id="2.60.120.10">
    <property type="entry name" value="Jelly Rolls"/>
    <property type="match status" value="1"/>
</dbReference>
<dbReference type="EMBL" id="LAZR01007755">
    <property type="protein sequence ID" value="KKM83167.1"/>
    <property type="molecule type" value="Genomic_DNA"/>
</dbReference>
<dbReference type="GO" id="GO:0019305">
    <property type="term" value="P:dTDP-rhamnose biosynthetic process"/>
    <property type="evidence" value="ECO:0007669"/>
    <property type="project" value="TreeGrafter"/>
</dbReference>
<dbReference type="NCBIfam" id="TIGR01221">
    <property type="entry name" value="rmlC"/>
    <property type="match status" value="1"/>
</dbReference>
<gene>
    <name evidence="1" type="ORF">LCGC14_1312180</name>
</gene>
<accession>A0A0F9NPH3</accession>
<dbReference type="InterPro" id="IPR011051">
    <property type="entry name" value="RmlC_Cupin_sf"/>
</dbReference>
<dbReference type="Pfam" id="PF00908">
    <property type="entry name" value="dTDP_sugar_isom"/>
    <property type="match status" value="1"/>
</dbReference>
<dbReference type="AlphaFoldDB" id="A0A0F9NPH3"/>
<dbReference type="GO" id="GO:0005829">
    <property type="term" value="C:cytosol"/>
    <property type="evidence" value="ECO:0007669"/>
    <property type="project" value="TreeGrafter"/>
</dbReference>
<organism evidence="1">
    <name type="scientific">marine sediment metagenome</name>
    <dbReference type="NCBI Taxonomy" id="412755"/>
    <lineage>
        <taxon>unclassified sequences</taxon>
        <taxon>metagenomes</taxon>
        <taxon>ecological metagenomes</taxon>
    </lineage>
</organism>
<evidence type="ECO:0000313" key="1">
    <source>
        <dbReference type="EMBL" id="KKM83167.1"/>
    </source>
</evidence>
<dbReference type="InterPro" id="IPR000888">
    <property type="entry name" value="RmlC-like"/>
</dbReference>
<dbReference type="CDD" id="cd00438">
    <property type="entry name" value="cupin_RmlC"/>
    <property type="match status" value="1"/>
</dbReference>
<dbReference type="SUPFAM" id="SSF51182">
    <property type="entry name" value="RmlC-like cupins"/>
    <property type="match status" value="1"/>
</dbReference>
<dbReference type="PANTHER" id="PTHR21047">
    <property type="entry name" value="DTDP-6-DEOXY-D-GLUCOSE-3,5 EPIMERASE"/>
    <property type="match status" value="1"/>
</dbReference>
<comment type="caution">
    <text evidence="1">The sequence shown here is derived from an EMBL/GenBank/DDBJ whole genome shotgun (WGS) entry which is preliminary data.</text>
</comment>
<reference evidence="1" key="1">
    <citation type="journal article" date="2015" name="Nature">
        <title>Complex archaea that bridge the gap between prokaryotes and eukaryotes.</title>
        <authorList>
            <person name="Spang A."/>
            <person name="Saw J.H."/>
            <person name="Jorgensen S.L."/>
            <person name="Zaremba-Niedzwiedzka K."/>
            <person name="Martijn J."/>
            <person name="Lind A.E."/>
            <person name="van Eijk R."/>
            <person name="Schleper C."/>
            <person name="Guy L."/>
            <person name="Ettema T.J."/>
        </authorList>
    </citation>
    <scope>NUCLEOTIDE SEQUENCE</scope>
</reference>
<evidence type="ECO:0008006" key="2">
    <source>
        <dbReference type="Google" id="ProtNLM"/>
    </source>
</evidence>
<dbReference type="GO" id="GO:0000271">
    <property type="term" value="P:polysaccharide biosynthetic process"/>
    <property type="evidence" value="ECO:0007669"/>
    <property type="project" value="TreeGrafter"/>
</dbReference>
<proteinExistence type="predicted"/>
<protein>
    <recommendedName>
        <fullName evidence="2">dTDP-4-dehydrorhamnose 3,5-epimerase</fullName>
    </recommendedName>
</protein>
<sequence length="183" mass="21097">MKFIKTKIQNVYIVEPEPFIDDRGMFARIFGKEEFKEIGHSKEIVNINNSATKKKGSIRGMHFQYPPKAEIKIIKCIKGAILDVAIDIRKESPTFLQYHSEVLSADNMRMLYIPEGFAHGFQALNDDIEMIYFTTEVYCAEKEGGIRYNDPIIGIEWLLEVTNISKKDKELKLLKNDFEGIEA</sequence>
<dbReference type="GO" id="GO:0008830">
    <property type="term" value="F:dTDP-4-dehydrorhamnose 3,5-epimerase activity"/>
    <property type="evidence" value="ECO:0007669"/>
    <property type="project" value="InterPro"/>
</dbReference>
<dbReference type="InterPro" id="IPR014710">
    <property type="entry name" value="RmlC-like_jellyroll"/>
</dbReference>
<dbReference type="PANTHER" id="PTHR21047:SF2">
    <property type="entry name" value="THYMIDINE DIPHOSPHO-4-KETO-RHAMNOSE 3,5-EPIMERASE"/>
    <property type="match status" value="1"/>
</dbReference>
<name>A0A0F9NPH3_9ZZZZ</name>